<evidence type="ECO:0000313" key="9">
    <source>
        <dbReference type="Proteomes" id="UP000326912"/>
    </source>
</evidence>
<dbReference type="SUPFAM" id="SSF88659">
    <property type="entry name" value="Sigma3 and sigma4 domains of RNA polymerase sigma factors"/>
    <property type="match status" value="1"/>
</dbReference>
<dbReference type="InterPro" id="IPR014284">
    <property type="entry name" value="RNA_pol_sigma-70_dom"/>
</dbReference>
<dbReference type="InterPro" id="IPR007630">
    <property type="entry name" value="RNA_pol_sigma70_r4"/>
</dbReference>
<evidence type="ECO:0000313" key="8">
    <source>
        <dbReference type="EMBL" id="GER86892.1"/>
    </source>
</evidence>
<keyword evidence="4" id="KW-0238">DNA-binding</keyword>
<dbReference type="RefSeq" id="WP_151754952.1">
    <property type="nucleotide sequence ID" value="NZ_BKZW01000001.1"/>
</dbReference>
<dbReference type="InterPro" id="IPR039425">
    <property type="entry name" value="RNA_pol_sigma-70-like"/>
</dbReference>
<dbReference type="GO" id="GO:0006352">
    <property type="term" value="P:DNA-templated transcription initiation"/>
    <property type="evidence" value="ECO:0007669"/>
    <property type="project" value="InterPro"/>
</dbReference>
<evidence type="ECO:0000259" key="6">
    <source>
        <dbReference type="Pfam" id="PF04542"/>
    </source>
</evidence>
<dbReference type="PANTHER" id="PTHR43133:SF57">
    <property type="entry name" value="RNA POLYMERASE SIGMA-70 FACTOR"/>
    <property type="match status" value="1"/>
</dbReference>
<dbReference type="AlphaFoldDB" id="A0A5J4KIX0"/>
<name>A0A5J4KIX0_9CHLR</name>
<evidence type="ECO:0000259" key="7">
    <source>
        <dbReference type="Pfam" id="PF04545"/>
    </source>
</evidence>
<dbReference type="InterPro" id="IPR013324">
    <property type="entry name" value="RNA_pol_sigma_r3/r4-like"/>
</dbReference>
<dbReference type="Pfam" id="PF04545">
    <property type="entry name" value="Sigma70_r4"/>
    <property type="match status" value="1"/>
</dbReference>
<dbReference type="GO" id="GO:0016987">
    <property type="term" value="F:sigma factor activity"/>
    <property type="evidence" value="ECO:0007669"/>
    <property type="project" value="UniProtKB-KW"/>
</dbReference>
<dbReference type="Gene3D" id="1.10.10.10">
    <property type="entry name" value="Winged helix-like DNA-binding domain superfamily/Winged helix DNA-binding domain"/>
    <property type="match status" value="1"/>
</dbReference>
<accession>A0A5J4KIX0</accession>
<dbReference type="EMBL" id="BKZW01000001">
    <property type="protein sequence ID" value="GER86892.1"/>
    <property type="molecule type" value="Genomic_DNA"/>
</dbReference>
<organism evidence="8 9">
    <name type="scientific">Dictyobacter vulcani</name>
    <dbReference type="NCBI Taxonomy" id="2607529"/>
    <lineage>
        <taxon>Bacteria</taxon>
        <taxon>Bacillati</taxon>
        <taxon>Chloroflexota</taxon>
        <taxon>Ktedonobacteria</taxon>
        <taxon>Ktedonobacterales</taxon>
        <taxon>Dictyobacteraceae</taxon>
        <taxon>Dictyobacter</taxon>
    </lineage>
</organism>
<dbReference type="InterPro" id="IPR013325">
    <property type="entry name" value="RNA_pol_sigma_r2"/>
</dbReference>
<evidence type="ECO:0008006" key="10">
    <source>
        <dbReference type="Google" id="ProtNLM"/>
    </source>
</evidence>
<evidence type="ECO:0000256" key="3">
    <source>
        <dbReference type="ARBA" id="ARBA00023082"/>
    </source>
</evidence>
<dbReference type="InterPro" id="IPR007627">
    <property type="entry name" value="RNA_pol_sigma70_r2"/>
</dbReference>
<dbReference type="Pfam" id="PF04542">
    <property type="entry name" value="Sigma70_r2"/>
    <property type="match status" value="1"/>
</dbReference>
<comment type="similarity">
    <text evidence="1">Belongs to the sigma-70 factor family. ECF subfamily.</text>
</comment>
<dbReference type="InterPro" id="IPR036388">
    <property type="entry name" value="WH-like_DNA-bd_sf"/>
</dbReference>
<feature type="domain" description="RNA polymerase sigma-70 region 2" evidence="6">
    <location>
        <begin position="17"/>
        <end position="82"/>
    </location>
</feature>
<gene>
    <name evidence="8" type="ORF">KDW_10540</name>
</gene>
<dbReference type="SUPFAM" id="SSF88946">
    <property type="entry name" value="Sigma2 domain of RNA polymerase sigma factors"/>
    <property type="match status" value="1"/>
</dbReference>
<keyword evidence="5" id="KW-0804">Transcription</keyword>
<sequence>MQQKQATFMENTPASLLYQRHASALLAYIYRQVKSREDAEDILLEVFMAVLERKEFWHLRENEQQAFLWRVASNKVADHYRRFIRRPSVSLKDMTDSIYEHDDLAPDQIALKQEEYAYLHQVLKALPAKQRELLQLRFGHGLTCAEIAPVLNKSEGAIRTLLSRTLKALRTIYKNQ</sequence>
<evidence type="ECO:0000256" key="4">
    <source>
        <dbReference type="ARBA" id="ARBA00023125"/>
    </source>
</evidence>
<proteinExistence type="inferred from homology"/>
<feature type="domain" description="RNA polymerase sigma-70 region 4" evidence="7">
    <location>
        <begin position="122"/>
        <end position="170"/>
    </location>
</feature>
<keyword evidence="2" id="KW-0805">Transcription regulation</keyword>
<reference evidence="8 9" key="1">
    <citation type="submission" date="2019-10" db="EMBL/GenBank/DDBJ databases">
        <title>Dictyobacter vulcani sp. nov., within the class Ktedonobacteria, isolated from soil of volcanic Mt. Zao.</title>
        <authorList>
            <person name="Zheng Y."/>
            <person name="Wang C.M."/>
            <person name="Sakai Y."/>
            <person name="Abe K."/>
            <person name="Yokota A."/>
            <person name="Yabe S."/>
        </authorList>
    </citation>
    <scope>NUCLEOTIDE SEQUENCE [LARGE SCALE GENOMIC DNA]</scope>
    <source>
        <strain evidence="8 9">W12</strain>
    </source>
</reference>
<keyword evidence="3" id="KW-0731">Sigma factor</keyword>
<keyword evidence="9" id="KW-1185">Reference proteome</keyword>
<comment type="caution">
    <text evidence="8">The sequence shown here is derived from an EMBL/GenBank/DDBJ whole genome shotgun (WGS) entry which is preliminary data.</text>
</comment>
<dbReference type="NCBIfam" id="TIGR02937">
    <property type="entry name" value="sigma70-ECF"/>
    <property type="match status" value="1"/>
</dbReference>
<evidence type="ECO:0000256" key="5">
    <source>
        <dbReference type="ARBA" id="ARBA00023163"/>
    </source>
</evidence>
<evidence type="ECO:0000256" key="2">
    <source>
        <dbReference type="ARBA" id="ARBA00023015"/>
    </source>
</evidence>
<dbReference type="CDD" id="cd06171">
    <property type="entry name" value="Sigma70_r4"/>
    <property type="match status" value="1"/>
</dbReference>
<dbReference type="PANTHER" id="PTHR43133">
    <property type="entry name" value="RNA POLYMERASE ECF-TYPE SIGMA FACTO"/>
    <property type="match status" value="1"/>
</dbReference>
<dbReference type="Gene3D" id="1.10.1740.10">
    <property type="match status" value="1"/>
</dbReference>
<dbReference type="GO" id="GO:0003677">
    <property type="term" value="F:DNA binding"/>
    <property type="evidence" value="ECO:0007669"/>
    <property type="project" value="UniProtKB-KW"/>
</dbReference>
<dbReference type="Proteomes" id="UP000326912">
    <property type="component" value="Unassembled WGS sequence"/>
</dbReference>
<protein>
    <recommendedName>
        <fullName evidence="10">DNA-directed RNA polymerase sigma-70 factor</fullName>
    </recommendedName>
</protein>
<evidence type="ECO:0000256" key="1">
    <source>
        <dbReference type="ARBA" id="ARBA00010641"/>
    </source>
</evidence>